<protein>
    <submittedName>
        <fullName evidence="1">YlmC/YmxH family sporulation protein</fullName>
    </submittedName>
</protein>
<dbReference type="Gene3D" id="2.30.30.240">
    <property type="entry name" value="PRC-barrel domain"/>
    <property type="match status" value="1"/>
</dbReference>
<dbReference type="PANTHER" id="PTHR40061:SF2">
    <property type="entry name" value="PRC-BARREL DOMAIN-CONTAINING PROTEIN"/>
    <property type="match status" value="1"/>
</dbReference>
<gene>
    <name evidence="1" type="ORF">FPQ13_02785</name>
</gene>
<dbReference type="NCBIfam" id="TIGR02888">
    <property type="entry name" value="spore_YlmC_YmxH"/>
    <property type="match status" value="1"/>
</dbReference>
<sequence>MRFRELSGKELIDADNGTRLGVLGQTDLNINPVDGMVEEIVIQDYNMLGLRKGDTGTTIRWTDLEVIGDDLIVIKRKTKYREK</sequence>
<dbReference type="Proteomes" id="UP000316425">
    <property type="component" value="Unassembled WGS sequence"/>
</dbReference>
<dbReference type="RefSeq" id="WP_144087790.1">
    <property type="nucleotide sequence ID" value="NZ_VMHE01000002.1"/>
</dbReference>
<dbReference type="EMBL" id="VMHE01000002">
    <property type="protein sequence ID" value="TSJ67200.1"/>
    <property type="molecule type" value="Genomic_DNA"/>
</dbReference>
<dbReference type="InterPro" id="IPR011033">
    <property type="entry name" value="PRC_barrel-like_sf"/>
</dbReference>
<name>A0A556PS25_9BACI</name>
<dbReference type="AlphaFoldDB" id="A0A556PS25"/>
<proteinExistence type="predicted"/>
<keyword evidence="2" id="KW-1185">Reference proteome</keyword>
<dbReference type="OrthoDB" id="2468688at2"/>
<comment type="caution">
    <text evidence="1">The sequence shown here is derived from an EMBL/GenBank/DDBJ whole genome shotgun (WGS) entry which is preliminary data.</text>
</comment>
<reference evidence="1 2" key="1">
    <citation type="submission" date="2019-07" db="EMBL/GenBank/DDBJ databases">
        <title>Allobacillus sp. nov. SKP isolated from shrimp paste of Euphausiacea.</title>
        <authorList>
            <person name="Kanchanasin P."/>
            <person name="Tanasupawat S."/>
            <person name="Shi W."/>
            <person name="Wu L."/>
            <person name="Ma J."/>
        </authorList>
    </citation>
    <scope>NUCLEOTIDE SEQUENCE [LARGE SCALE GENOMIC DNA]</scope>
    <source>
        <strain evidence="1 2">SKP4-8</strain>
    </source>
</reference>
<dbReference type="SUPFAM" id="SSF50346">
    <property type="entry name" value="PRC-barrel domain"/>
    <property type="match status" value="1"/>
</dbReference>
<dbReference type="InterPro" id="IPR014238">
    <property type="entry name" value="Spore_YlmC/YmxH"/>
</dbReference>
<organism evidence="1 2">
    <name type="scientific">Allobacillus salarius</name>
    <dbReference type="NCBI Taxonomy" id="1955272"/>
    <lineage>
        <taxon>Bacteria</taxon>
        <taxon>Bacillati</taxon>
        <taxon>Bacillota</taxon>
        <taxon>Bacilli</taxon>
        <taxon>Bacillales</taxon>
        <taxon>Bacillaceae</taxon>
        <taxon>Allobacillus</taxon>
    </lineage>
</organism>
<accession>A0A556PS25</accession>
<dbReference type="PANTHER" id="PTHR40061">
    <property type="entry name" value="SPORULATION PROTEIN YLMC-RELATED"/>
    <property type="match status" value="1"/>
</dbReference>
<evidence type="ECO:0000313" key="1">
    <source>
        <dbReference type="EMBL" id="TSJ67200.1"/>
    </source>
</evidence>
<evidence type="ECO:0000313" key="2">
    <source>
        <dbReference type="Proteomes" id="UP000316425"/>
    </source>
</evidence>